<reference evidence="2 3" key="1">
    <citation type="submission" date="2018-12" db="EMBL/GenBank/DDBJ databases">
        <title>Bacillus yapensis draft genome sequence.</title>
        <authorList>
            <person name="Yu L."/>
            <person name="Xu X."/>
            <person name="Tang X."/>
        </authorList>
    </citation>
    <scope>NUCLEOTIDE SEQUENCE [LARGE SCALE GENOMIC DNA]</scope>
    <source>
        <strain evidence="2 3">XXST-01</strain>
    </source>
</reference>
<keyword evidence="3" id="KW-1185">Reference proteome</keyword>
<feature type="transmembrane region" description="Helical" evidence="1">
    <location>
        <begin position="80"/>
        <end position="97"/>
    </location>
</feature>
<keyword evidence="1" id="KW-0472">Membrane</keyword>
<keyword evidence="1" id="KW-1133">Transmembrane helix</keyword>
<feature type="transmembrane region" description="Helical" evidence="1">
    <location>
        <begin position="56"/>
        <end position="74"/>
    </location>
</feature>
<protein>
    <recommendedName>
        <fullName evidence="4">YxlC family protein</fullName>
    </recommendedName>
</protein>
<dbReference type="AlphaFoldDB" id="A0A3S0RLK0"/>
<dbReference type="Pfam" id="PF17280">
    <property type="entry name" value="DUF5345"/>
    <property type="match status" value="1"/>
</dbReference>
<proteinExistence type="predicted"/>
<keyword evidence="1" id="KW-0812">Transmembrane</keyword>
<comment type="caution">
    <text evidence="2">The sequence shown here is derived from an EMBL/GenBank/DDBJ whole genome shotgun (WGS) entry which is preliminary data.</text>
</comment>
<sequence length="107" mass="12582">MMPHDKETLNKDSQLIRKGMERLDEGIDIDTPSVEWFEQFIVDQKVNIRRKLYKELAIFLILALGIISLVLYSLHQRPVMFWTLQGISLFFVIGYCMKSYVKKVDKG</sequence>
<accession>A0A3S0RLK0</accession>
<evidence type="ECO:0000313" key="3">
    <source>
        <dbReference type="Proteomes" id="UP000271374"/>
    </source>
</evidence>
<evidence type="ECO:0008006" key="4">
    <source>
        <dbReference type="Google" id="ProtNLM"/>
    </source>
</evidence>
<name>A0A3S0RLK0_9BACI</name>
<dbReference type="Proteomes" id="UP000271374">
    <property type="component" value="Unassembled WGS sequence"/>
</dbReference>
<dbReference type="EMBL" id="RXNT01000008">
    <property type="protein sequence ID" value="RTR31383.1"/>
    <property type="molecule type" value="Genomic_DNA"/>
</dbReference>
<organism evidence="2 3">
    <name type="scientific">Bacillus yapensis</name>
    <dbReference type="NCBI Taxonomy" id="2492960"/>
    <lineage>
        <taxon>Bacteria</taxon>
        <taxon>Bacillati</taxon>
        <taxon>Bacillota</taxon>
        <taxon>Bacilli</taxon>
        <taxon>Bacillales</taxon>
        <taxon>Bacillaceae</taxon>
        <taxon>Bacillus</taxon>
    </lineage>
</organism>
<gene>
    <name evidence="2" type="ORF">EKG37_10905</name>
</gene>
<dbReference type="InterPro" id="IPR035238">
    <property type="entry name" value="DUF5345"/>
</dbReference>
<dbReference type="OrthoDB" id="2881830at2"/>
<dbReference type="RefSeq" id="WP_126408701.1">
    <property type="nucleotide sequence ID" value="NZ_RXNT01000008.1"/>
</dbReference>
<evidence type="ECO:0000313" key="2">
    <source>
        <dbReference type="EMBL" id="RTR31383.1"/>
    </source>
</evidence>
<evidence type="ECO:0000256" key="1">
    <source>
        <dbReference type="SAM" id="Phobius"/>
    </source>
</evidence>